<gene>
    <name evidence="1" type="ORF">AGABI1DRAFT_115348</name>
</gene>
<dbReference type="HOGENOM" id="CLU_2978584_0_0_1"/>
<accession>K5X2K1</accession>
<dbReference type="Proteomes" id="UP000008493">
    <property type="component" value="Unassembled WGS sequence"/>
</dbReference>
<dbReference type="GeneID" id="18824687"/>
<dbReference type="KEGG" id="abp:AGABI1DRAFT115348"/>
<keyword evidence="2" id="KW-1185">Reference proteome</keyword>
<dbReference type="RefSeq" id="XP_007332119.1">
    <property type="nucleotide sequence ID" value="XM_007332057.1"/>
</dbReference>
<proteinExistence type="predicted"/>
<name>K5X2K1_AGABU</name>
<dbReference type="EMBL" id="JH971397">
    <property type="protein sequence ID" value="EKM77117.1"/>
    <property type="molecule type" value="Genomic_DNA"/>
</dbReference>
<reference evidence="2" key="1">
    <citation type="journal article" date="2012" name="Proc. Natl. Acad. Sci. U.S.A.">
        <title>Genome sequence of the button mushroom Agaricus bisporus reveals mechanisms governing adaptation to a humic-rich ecological niche.</title>
        <authorList>
            <person name="Morin E."/>
            <person name="Kohler A."/>
            <person name="Baker A.R."/>
            <person name="Foulongne-Oriol M."/>
            <person name="Lombard V."/>
            <person name="Nagy L.G."/>
            <person name="Ohm R.A."/>
            <person name="Patyshakuliyeva A."/>
            <person name="Brun A."/>
            <person name="Aerts A.L."/>
            <person name="Bailey A.M."/>
            <person name="Billette C."/>
            <person name="Coutinho P.M."/>
            <person name="Deakin G."/>
            <person name="Doddapaneni H."/>
            <person name="Floudas D."/>
            <person name="Grimwood J."/>
            <person name="Hilden K."/>
            <person name="Kuees U."/>
            <person name="LaButti K.M."/>
            <person name="Lapidus A."/>
            <person name="Lindquist E.A."/>
            <person name="Lucas S.M."/>
            <person name="Murat C."/>
            <person name="Riley R.W."/>
            <person name="Salamov A.A."/>
            <person name="Schmutz J."/>
            <person name="Subramanian V."/>
            <person name="Woesten H.A.B."/>
            <person name="Xu J."/>
            <person name="Eastwood D.C."/>
            <person name="Foster G.D."/>
            <person name="Sonnenberg A.S."/>
            <person name="Cullen D."/>
            <person name="de Vries R.P."/>
            <person name="Lundell T."/>
            <person name="Hibbett D.S."/>
            <person name="Henrissat B."/>
            <person name="Burton K.S."/>
            <person name="Kerrigan R.W."/>
            <person name="Challen M.P."/>
            <person name="Grigoriev I.V."/>
            <person name="Martin F."/>
        </authorList>
    </citation>
    <scope>NUCLEOTIDE SEQUENCE [LARGE SCALE GENOMIC DNA]</scope>
    <source>
        <strain evidence="2">JB137-S8 / ATCC MYA-4627 / FGSC 10392</strain>
    </source>
</reference>
<evidence type="ECO:0000313" key="1">
    <source>
        <dbReference type="EMBL" id="EKM77117.1"/>
    </source>
</evidence>
<organism evidence="1 2">
    <name type="scientific">Agaricus bisporus var. burnettii (strain JB137-S8 / ATCC MYA-4627 / FGSC 10392)</name>
    <name type="common">White button mushroom</name>
    <dbReference type="NCBI Taxonomy" id="597362"/>
    <lineage>
        <taxon>Eukaryota</taxon>
        <taxon>Fungi</taxon>
        <taxon>Dikarya</taxon>
        <taxon>Basidiomycota</taxon>
        <taxon>Agaricomycotina</taxon>
        <taxon>Agaricomycetes</taxon>
        <taxon>Agaricomycetidae</taxon>
        <taxon>Agaricales</taxon>
        <taxon>Agaricineae</taxon>
        <taxon>Agaricaceae</taxon>
        <taxon>Agaricus</taxon>
    </lineage>
</organism>
<dbReference type="InParanoid" id="K5X2K1"/>
<sequence length="58" mass="6698">MSEDLSLILGFWGGQGGGEGNRLGGLRLILNQIHHRLRFQRLSRHVNLIQKVGDWRQY</sequence>
<dbReference type="AlphaFoldDB" id="K5X2K1"/>
<evidence type="ECO:0000313" key="2">
    <source>
        <dbReference type="Proteomes" id="UP000008493"/>
    </source>
</evidence>
<protein>
    <submittedName>
        <fullName evidence="1">Uncharacterized protein</fullName>
    </submittedName>
</protein>